<dbReference type="GO" id="GO:0097602">
    <property type="term" value="F:cullin family protein binding"/>
    <property type="evidence" value="ECO:0007669"/>
    <property type="project" value="TreeGrafter"/>
</dbReference>
<dbReference type="AlphaFoldDB" id="A0A4V6T497"/>
<dbReference type="PROSITE" id="PS51229">
    <property type="entry name" value="DCUN1"/>
    <property type="match status" value="1"/>
</dbReference>
<dbReference type="EMBL" id="PYDT01000007">
    <property type="protein sequence ID" value="THU55596.1"/>
    <property type="molecule type" value="Genomic_DNA"/>
</dbReference>
<dbReference type="FunFam" id="1.10.238.200:FF:000006">
    <property type="entry name" value="Defective in cullin neddylation protein"/>
    <property type="match status" value="1"/>
</dbReference>
<dbReference type="PANTHER" id="PTHR12281:SF31">
    <property type="entry name" value="DCN1-LIKE PROTEIN 3"/>
    <property type="match status" value="1"/>
</dbReference>
<organism evidence="4 5">
    <name type="scientific">Musa balbisiana</name>
    <name type="common">Banana</name>
    <dbReference type="NCBI Taxonomy" id="52838"/>
    <lineage>
        <taxon>Eukaryota</taxon>
        <taxon>Viridiplantae</taxon>
        <taxon>Streptophyta</taxon>
        <taxon>Embryophyta</taxon>
        <taxon>Tracheophyta</taxon>
        <taxon>Spermatophyta</taxon>
        <taxon>Magnoliopsida</taxon>
        <taxon>Liliopsida</taxon>
        <taxon>Zingiberales</taxon>
        <taxon>Musaceae</taxon>
        <taxon>Musa</taxon>
    </lineage>
</organism>
<protein>
    <recommendedName>
        <fullName evidence="1">Defective in cullin neddylation protein</fullName>
    </recommendedName>
</protein>
<dbReference type="GO" id="GO:0045116">
    <property type="term" value="P:protein neddylation"/>
    <property type="evidence" value="ECO:0007669"/>
    <property type="project" value="TreeGrafter"/>
</dbReference>
<evidence type="ECO:0000256" key="2">
    <source>
        <dbReference type="SAM" id="MobiDB-lite"/>
    </source>
</evidence>
<dbReference type="InterPro" id="IPR014764">
    <property type="entry name" value="DCN-prot"/>
</dbReference>
<proteinExistence type="predicted"/>
<dbReference type="InterPro" id="IPR042460">
    <property type="entry name" value="DCN1-like_PONY"/>
</dbReference>
<comment type="caution">
    <text evidence="4">The sequence shown here is derived from an EMBL/GenBank/DDBJ whole genome shotgun (WGS) entry which is preliminary data.</text>
</comment>
<dbReference type="STRING" id="52838.A0A4V6T497"/>
<evidence type="ECO:0000259" key="3">
    <source>
        <dbReference type="PROSITE" id="PS51229"/>
    </source>
</evidence>
<keyword evidence="5" id="KW-1185">Reference proteome</keyword>
<dbReference type="GO" id="GO:0000151">
    <property type="term" value="C:ubiquitin ligase complex"/>
    <property type="evidence" value="ECO:0007669"/>
    <property type="project" value="TreeGrafter"/>
</dbReference>
<evidence type="ECO:0000313" key="4">
    <source>
        <dbReference type="EMBL" id="THU55596.1"/>
    </source>
</evidence>
<dbReference type="GO" id="GO:0032182">
    <property type="term" value="F:ubiquitin-like protein binding"/>
    <property type="evidence" value="ECO:0007669"/>
    <property type="project" value="TreeGrafter"/>
</dbReference>
<dbReference type="InterPro" id="IPR005176">
    <property type="entry name" value="PONY_dom"/>
</dbReference>
<feature type="domain" description="DCUN1" evidence="3">
    <location>
        <begin position="1"/>
        <end position="165"/>
    </location>
</feature>
<dbReference type="Pfam" id="PF03556">
    <property type="entry name" value="Cullin_binding"/>
    <property type="match status" value="1"/>
</dbReference>
<name>A0A4V6T497_MUSBA</name>
<feature type="compositionally biased region" description="Polar residues" evidence="2">
    <location>
        <begin position="283"/>
        <end position="292"/>
    </location>
</feature>
<comment type="function">
    <text evidence="1">Neddylation of cullins play an essential role in the regulation of SCF-type complexes activity.</text>
</comment>
<sequence length="304" mass="34954">MESSAPQRFNIFEVFARYCDIVSNNELSSSKELLAMLLRSMEYRGQTRETVFSDIYKLMTCLDLSADSLKFSCFYDFVFFICRENGQKNITVNRAITAWRLVLNGRFRMLDRWCNFVEKHQRHNISEDTWQQLLAFSRCVNEDLQGYDPRGAWPVLIDDFVEHMYSINRSNDCSSQDICYCGNLEAQPSISNTFSGLNLHPGSKRKNSADFEEHIDEVIKSQEVSKSSDFLAQSKRLKQTSFIANTGHPNSDLCMSMVDGTSDYQDGMNKISYQVPVGPVHTNRYSQVQPSPRTRPYRSVPVGI</sequence>
<dbReference type="Proteomes" id="UP000317650">
    <property type="component" value="Chromosome 11"/>
</dbReference>
<dbReference type="GO" id="GO:0031624">
    <property type="term" value="F:ubiquitin conjugating enzyme binding"/>
    <property type="evidence" value="ECO:0007669"/>
    <property type="project" value="TreeGrafter"/>
</dbReference>
<evidence type="ECO:0000256" key="1">
    <source>
        <dbReference type="RuleBase" id="RU410713"/>
    </source>
</evidence>
<gene>
    <name evidence="4" type="ORF">C4D60_Mb11t08250</name>
</gene>
<evidence type="ECO:0000313" key="5">
    <source>
        <dbReference type="Proteomes" id="UP000317650"/>
    </source>
</evidence>
<dbReference type="Gene3D" id="1.10.238.200">
    <property type="entry name" value="Cullin, PONY binding domain"/>
    <property type="match status" value="1"/>
</dbReference>
<feature type="region of interest" description="Disordered" evidence="2">
    <location>
        <begin position="282"/>
        <end position="304"/>
    </location>
</feature>
<dbReference type="PANTHER" id="PTHR12281">
    <property type="entry name" value="RP42 RELATED"/>
    <property type="match status" value="1"/>
</dbReference>
<accession>A0A4V6T497</accession>
<reference evidence="4 5" key="1">
    <citation type="journal article" date="2019" name="Nat. Plants">
        <title>Genome sequencing of Musa balbisiana reveals subgenome evolution and function divergence in polyploid bananas.</title>
        <authorList>
            <person name="Yao X."/>
        </authorList>
    </citation>
    <scope>NUCLEOTIDE SEQUENCE [LARGE SCALE GENOMIC DNA]</scope>
    <source>
        <strain evidence="5">cv. DH-PKW</strain>
        <tissue evidence="4">Leaves</tissue>
    </source>
</reference>